<accession>A0A5M9K286</accession>
<feature type="region of interest" description="Disordered" evidence="1">
    <location>
        <begin position="1"/>
        <end position="347"/>
    </location>
</feature>
<organism evidence="2 3">
    <name type="scientific">Monilinia fructicola</name>
    <name type="common">Brown rot fungus</name>
    <name type="synonym">Ciboria fructicola</name>
    <dbReference type="NCBI Taxonomy" id="38448"/>
    <lineage>
        <taxon>Eukaryota</taxon>
        <taxon>Fungi</taxon>
        <taxon>Dikarya</taxon>
        <taxon>Ascomycota</taxon>
        <taxon>Pezizomycotina</taxon>
        <taxon>Leotiomycetes</taxon>
        <taxon>Helotiales</taxon>
        <taxon>Sclerotiniaceae</taxon>
        <taxon>Monilinia</taxon>
    </lineage>
</organism>
<dbReference type="AlphaFoldDB" id="A0A5M9K286"/>
<sequence length="347" mass="38363">MEDENETSNVQLTSSEHEHLIEERSDKMSPITESCEETAPNTPVNVPSGDVTPGGDSSDLDLRSDHSPSNEIPDIEVDQQTPDSNTAEDEPQERKFPKSFDLALQLPKTEIPEPELSERKLSEPEISDIKSPEVETTQSSETSPQPVEIEVPQISSPSPKPIEIGIPEQSGSSPEPIEIDIPEQSDISTEIPDQADQLDHEPQDHSGSDADNECSDDETPRALGEWQLRQLAENALEIALEASTPKPSSPSSSNSNTSKPRTPLPERVWRPSTTDPTQANKPKCPPCERKKKRFDCLGNPPCNECSKRNMTAEQCASYAPVRRRGKRRMQDDDGMVTQKGGKRGKRR</sequence>
<feature type="compositionally biased region" description="Low complexity" evidence="1">
    <location>
        <begin position="231"/>
        <end position="260"/>
    </location>
</feature>
<dbReference type="EMBL" id="VICG01000001">
    <property type="protein sequence ID" value="KAA8575918.1"/>
    <property type="molecule type" value="Genomic_DNA"/>
</dbReference>
<feature type="compositionally biased region" description="Basic and acidic residues" evidence="1">
    <location>
        <begin position="197"/>
        <end position="208"/>
    </location>
</feature>
<evidence type="ECO:0000256" key="1">
    <source>
        <dbReference type="SAM" id="MobiDB-lite"/>
    </source>
</evidence>
<evidence type="ECO:0008006" key="4">
    <source>
        <dbReference type="Google" id="ProtNLM"/>
    </source>
</evidence>
<evidence type="ECO:0000313" key="3">
    <source>
        <dbReference type="Proteomes" id="UP000322873"/>
    </source>
</evidence>
<comment type="caution">
    <text evidence="2">The sequence shown here is derived from an EMBL/GenBank/DDBJ whole genome shotgun (WGS) entry which is preliminary data.</text>
</comment>
<proteinExistence type="predicted"/>
<protein>
    <recommendedName>
        <fullName evidence="4">Zn(2)-C6 fungal-type domain-containing protein</fullName>
    </recommendedName>
</protein>
<feature type="compositionally biased region" description="Basic and acidic residues" evidence="1">
    <location>
        <begin position="116"/>
        <end position="133"/>
    </location>
</feature>
<gene>
    <name evidence="2" type="ORF">EYC84_006083</name>
</gene>
<evidence type="ECO:0000313" key="2">
    <source>
        <dbReference type="EMBL" id="KAA8575918.1"/>
    </source>
</evidence>
<feature type="compositionally biased region" description="Polar residues" evidence="1">
    <location>
        <begin position="134"/>
        <end position="145"/>
    </location>
</feature>
<name>A0A5M9K286_MONFR</name>
<dbReference type="Proteomes" id="UP000322873">
    <property type="component" value="Unassembled WGS sequence"/>
</dbReference>
<feature type="compositionally biased region" description="Polar residues" evidence="1">
    <location>
        <begin position="271"/>
        <end position="280"/>
    </location>
</feature>
<dbReference type="VEuPathDB" id="FungiDB:MFRU_050g00340"/>
<reference evidence="2 3" key="1">
    <citation type="submission" date="2019-06" db="EMBL/GenBank/DDBJ databases">
        <title>Genome Sequence of the Brown Rot Fungal Pathogen Monilinia fructicola.</title>
        <authorList>
            <person name="De Miccolis Angelini R.M."/>
            <person name="Landi L."/>
            <person name="Abate D."/>
            <person name="Pollastro S."/>
            <person name="Romanazzi G."/>
            <person name="Faretra F."/>
        </authorList>
    </citation>
    <scope>NUCLEOTIDE SEQUENCE [LARGE SCALE GENOMIC DNA]</scope>
    <source>
        <strain evidence="2 3">Mfrc123</strain>
    </source>
</reference>
<feature type="compositionally biased region" description="Basic and acidic residues" evidence="1">
    <location>
        <begin position="15"/>
        <end position="27"/>
    </location>
</feature>
<keyword evidence="3" id="KW-1185">Reference proteome</keyword>